<evidence type="ECO:0000256" key="3">
    <source>
        <dbReference type="ARBA" id="ARBA00022475"/>
    </source>
</evidence>
<dbReference type="EMBL" id="QSBM01000005">
    <property type="protein sequence ID" value="RGX30503.1"/>
    <property type="molecule type" value="Genomic_DNA"/>
</dbReference>
<reference evidence="9 10" key="1">
    <citation type="submission" date="2018-08" db="EMBL/GenBank/DDBJ databases">
        <title>A genome reference for cultivated species of the human gut microbiota.</title>
        <authorList>
            <person name="Zou Y."/>
            <person name="Xue W."/>
            <person name="Luo G."/>
        </authorList>
    </citation>
    <scope>NUCLEOTIDE SEQUENCE [LARGE SCALE GENOMIC DNA]</scope>
    <source>
        <strain evidence="9 10">AF04-15</strain>
    </source>
</reference>
<accession>A0A413FHK7</accession>
<keyword evidence="3" id="KW-1003">Cell membrane</keyword>
<dbReference type="GO" id="GO:0055085">
    <property type="term" value="P:transmembrane transport"/>
    <property type="evidence" value="ECO:0007669"/>
    <property type="project" value="InterPro"/>
</dbReference>
<feature type="transmembrane region" description="Helical" evidence="7">
    <location>
        <begin position="196"/>
        <end position="219"/>
    </location>
</feature>
<feature type="domain" description="ABC transmembrane type-1" evidence="8">
    <location>
        <begin position="56"/>
        <end position="268"/>
    </location>
</feature>
<dbReference type="CDD" id="cd06261">
    <property type="entry name" value="TM_PBP2"/>
    <property type="match status" value="1"/>
</dbReference>
<feature type="transmembrane region" description="Helical" evidence="7">
    <location>
        <begin position="249"/>
        <end position="272"/>
    </location>
</feature>
<gene>
    <name evidence="9" type="ORF">DWV29_08730</name>
</gene>
<evidence type="ECO:0000256" key="5">
    <source>
        <dbReference type="ARBA" id="ARBA00022989"/>
    </source>
</evidence>
<organism evidence="9 10">
    <name type="scientific">Enterocloster asparagiformis</name>
    <dbReference type="NCBI Taxonomy" id="333367"/>
    <lineage>
        <taxon>Bacteria</taxon>
        <taxon>Bacillati</taxon>
        <taxon>Bacillota</taxon>
        <taxon>Clostridia</taxon>
        <taxon>Lachnospirales</taxon>
        <taxon>Lachnospiraceae</taxon>
        <taxon>Enterocloster</taxon>
    </lineage>
</organism>
<evidence type="ECO:0000256" key="6">
    <source>
        <dbReference type="ARBA" id="ARBA00023136"/>
    </source>
</evidence>
<evidence type="ECO:0000256" key="2">
    <source>
        <dbReference type="ARBA" id="ARBA00022448"/>
    </source>
</evidence>
<dbReference type="SUPFAM" id="SSF161098">
    <property type="entry name" value="MetI-like"/>
    <property type="match status" value="1"/>
</dbReference>
<evidence type="ECO:0000313" key="10">
    <source>
        <dbReference type="Proteomes" id="UP000283880"/>
    </source>
</evidence>
<dbReference type="PANTHER" id="PTHR30193">
    <property type="entry name" value="ABC TRANSPORTER PERMEASE PROTEIN"/>
    <property type="match status" value="1"/>
</dbReference>
<dbReference type="GO" id="GO:0005886">
    <property type="term" value="C:plasma membrane"/>
    <property type="evidence" value="ECO:0007669"/>
    <property type="project" value="UniProtKB-SubCell"/>
</dbReference>
<dbReference type="InterPro" id="IPR000515">
    <property type="entry name" value="MetI-like"/>
</dbReference>
<sequence>MYLPAVALMIVFVIYPLIQGVHISLTNWNGYSQTYKYVGLQNYRKLFTDVMFHTSFRNTLVYGFGSALIQTGLGLLYALLLQDRFCGRTFARTVIYIPVMVSQLIAGYIWYFMVQYDQGALNDIMLLLGAEPLDWMAQGARAVVIITLINGVQYVGKTMIIFIAGLNGIPTDYYEAASLDGAGAWQKFRYITLPQLLPALATNIILNLIGGLKLFGIVVSMTGGGPGYASHSLQTLINYTYFENQSAGYSAAIGLFTFVFIMFVSVVVRGYIEKKAVELN</sequence>
<dbReference type="Gene3D" id="1.10.3720.10">
    <property type="entry name" value="MetI-like"/>
    <property type="match status" value="1"/>
</dbReference>
<dbReference type="PANTHER" id="PTHR30193:SF37">
    <property type="entry name" value="INNER MEMBRANE ABC TRANSPORTER PERMEASE PROTEIN YCJO"/>
    <property type="match status" value="1"/>
</dbReference>
<comment type="subcellular location">
    <subcellularLocation>
        <location evidence="1 7">Cell membrane</location>
        <topology evidence="1 7">Multi-pass membrane protein</topology>
    </subcellularLocation>
</comment>
<keyword evidence="6 7" id="KW-0472">Membrane</keyword>
<proteinExistence type="inferred from homology"/>
<dbReference type="AlphaFoldDB" id="A0A413FHK7"/>
<protein>
    <submittedName>
        <fullName evidence="9">Sugar ABC transporter permease</fullName>
    </submittedName>
</protein>
<dbReference type="Pfam" id="PF00528">
    <property type="entry name" value="BPD_transp_1"/>
    <property type="match status" value="1"/>
</dbReference>
<dbReference type="OrthoDB" id="367897at2"/>
<dbReference type="InterPro" id="IPR051393">
    <property type="entry name" value="ABC_transporter_permease"/>
</dbReference>
<dbReference type="RefSeq" id="WP_007706226.1">
    <property type="nucleotide sequence ID" value="NZ_JAWYAU010000371.1"/>
</dbReference>
<dbReference type="Proteomes" id="UP000283880">
    <property type="component" value="Unassembled WGS sequence"/>
</dbReference>
<dbReference type="InterPro" id="IPR035906">
    <property type="entry name" value="MetI-like_sf"/>
</dbReference>
<feature type="transmembrane region" description="Helical" evidence="7">
    <location>
        <begin position="60"/>
        <end position="81"/>
    </location>
</feature>
<keyword evidence="2 7" id="KW-0813">Transport</keyword>
<keyword evidence="4 7" id="KW-0812">Transmembrane</keyword>
<dbReference type="SUPFAM" id="SSF160964">
    <property type="entry name" value="MalF N-terminal region-like"/>
    <property type="match status" value="1"/>
</dbReference>
<evidence type="ECO:0000256" key="1">
    <source>
        <dbReference type="ARBA" id="ARBA00004651"/>
    </source>
</evidence>
<evidence type="ECO:0000256" key="7">
    <source>
        <dbReference type="RuleBase" id="RU363032"/>
    </source>
</evidence>
<dbReference type="PROSITE" id="PS50928">
    <property type="entry name" value="ABC_TM1"/>
    <property type="match status" value="1"/>
</dbReference>
<comment type="similarity">
    <text evidence="7">Belongs to the binding-protein-dependent transport system permease family.</text>
</comment>
<evidence type="ECO:0000313" key="9">
    <source>
        <dbReference type="EMBL" id="RGX30503.1"/>
    </source>
</evidence>
<feature type="transmembrane region" description="Helical" evidence="7">
    <location>
        <begin position="93"/>
        <end position="113"/>
    </location>
</feature>
<comment type="caution">
    <text evidence="9">The sequence shown here is derived from an EMBL/GenBank/DDBJ whole genome shotgun (WGS) entry which is preliminary data.</text>
</comment>
<keyword evidence="5 7" id="KW-1133">Transmembrane helix</keyword>
<evidence type="ECO:0000256" key="4">
    <source>
        <dbReference type="ARBA" id="ARBA00022692"/>
    </source>
</evidence>
<evidence type="ECO:0000259" key="8">
    <source>
        <dbReference type="PROSITE" id="PS50928"/>
    </source>
</evidence>
<name>A0A413FHK7_9FIRM</name>